<organism evidence="4 5">
    <name type="scientific">Paenibacillus montaniterrae</name>
    <dbReference type="NCBI Taxonomy" id="429341"/>
    <lineage>
        <taxon>Bacteria</taxon>
        <taxon>Bacillati</taxon>
        <taxon>Bacillota</taxon>
        <taxon>Bacilli</taxon>
        <taxon>Bacillales</taxon>
        <taxon>Paenibacillaceae</taxon>
        <taxon>Paenibacillus</taxon>
    </lineage>
</organism>
<keyword evidence="2" id="KW-0812">Transmembrane</keyword>
<accession>A0A919YXA1</accession>
<gene>
    <name evidence="4" type="ORF">J40TS1_45530</name>
</gene>
<evidence type="ECO:0000313" key="4">
    <source>
        <dbReference type="EMBL" id="GIP18911.1"/>
    </source>
</evidence>
<sequence length="870" mass="96919">MHQAHDEQEPAFVYRLMTTLLLLGLLVEWLIPWVHAGEWSQLLQPKPLIWMTVVMLALGLTRPRLLWFIAAGVIVGLVAMFLVYRGEGQTIGQYLLELVPSLGRNFNDMLKFGIWYMSDEFRTLLLFTGWLLLAPALQSMVWYYQLSLSLVAATIMYLIVLHLSLGFNVWLGLLRVIGEGLLLIAVATLLKLQRYQFALGGAGRYRYQIASVLVLSVAIVAGGMLASDSKEKRSEPIAWTELFSDSVTEELVAWSQQASGIPLKNVTSSNYSGSSVAVSGYDSDDSELGQTLRPSNEVVFYGWSPQPGYWRAETKATYTGKGWGDQGGAVTLHKIADGAESAAAELGSKGKREQIEQKVAFIEPIAGMPLLQSGTKGVVLELQASNPERELSSYITEPATGALYPPVTDAAIKSYTVLTELPVSDPAVLNELAERDEELAQRAWESDMLQPYLQLPEQLPERVAALAAEVSGGGWTSRYDQVKAIEQYLKENYTYSLKSKMPGENEDFVDHFLFEQQKGYCVHFATAMVVMLRSQEIPARWVKGYQTGEAVGEQTNAAGIVETQYKVREQDAHAWVEVYFPEAGWVPFDPTPAAAEQQTSAWLGDLDQLGGDIWGELKRWSALLSTKQWQWLAVAAAAAVGALLAVATGWSALRRRMYLSRYARAYKQLKQDEQLLQLSCSFPSRNKKRLAVQRLARDRQPHLQQRLQHAMEGLVDQKLSSLERKAAVKQKVKQPNKQTTAMKQTAKQAMKQTAKQTVKQTMEQPVKRTGLTWRQRIEAVSACSTDQVQREQLAALLSSLEQMQYSMSMTAPAPDELRQQLLALRPGRLLGMRLPLRLRSSKARTLASQSSASVSLAGSEQETGFVTERK</sequence>
<comment type="caution">
    <text evidence="4">The sequence shown here is derived from an EMBL/GenBank/DDBJ whole genome shotgun (WGS) entry which is preliminary data.</text>
</comment>
<protein>
    <recommendedName>
        <fullName evidence="3">Transglutaminase-like domain-containing protein</fullName>
    </recommendedName>
</protein>
<evidence type="ECO:0000256" key="1">
    <source>
        <dbReference type="SAM" id="MobiDB-lite"/>
    </source>
</evidence>
<feature type="transmembrane region" description="Helical" evidence="2">
    <location>
        <begin position="629"/>
        <end position="653"/>
    </location>
</feature>
<feature type="transmembrane region" description="Helical" evidence="2">
    <location>
        <begin position="12"/>
        <end position="31"/>
    </location>
</feature>
<proteinExistence type="predicted"/>
<dbReference type="InterPro" id="IPR052901">
    <property type="entry name" value="Bact_TGase-like"/>
</dbReference>
<feature type="compositionally biased region" description="Low complexity" evidence="1">
    <location>
        <begin position="847"/>
        <end position="859"/>
    </location>
</feature>
<keyword evidence="2" id="KW-1133">Transmembrane helix</keyword>
<feature type="transmembrane region" description="Helical" evidence="2">
    <location>
        <begin position="205"/>
        <end position="226"/>
    </location>
</feature>
<keyword evidence="5" id="KW-1185">Reference proteome</keyword>
<dbReference type="Proteomes" id="UP000683139">
    <property type="component" value="Unassembled WGS sequence"/>
</dbReference>
<feature type="transmembrane region" description="Helical" evidence="2">
    <location>
        <begin position="43"/>
        <end position="60"/>
    </location>
</feature>
<feature type="transmembrane region" description="Helical" evidence="2">
    <location>
        <begin position="114"/>
        <end position="134"/>
    </location>
</feature>
<feature type="transmembrane region" description="Helical" evidence="2">
    <location>
        <begin position="141"/>
        <end position="163"/>
    </location>
</feature>
<evidence type="ECO:0000256" key="2">
    <source>
        <dbReference type="SAM" id="Phobius"/>
    </source>
</evidence>
<name>A0A919YXA1_9BACL</name>
<evidence type="ECO:0000313" key="5">
    <source>
        <dbReference type="Proteomes" id="UP000683139"/>
    </source>
</evidence>
<keyword evidence="2" id="KW-0472">Membrane</keyword>
<feature type="transmembrane region" description="Helical" evidence="2">
    <location>
        <begin position="169"/>
        <end position="193"/>
    </location>
</feature>
<dbReference type="SUPFAM" id="SSF54001">
    <property type="entry name" value="Cysteine proteinases"/>
    <property type="match status" value="1"/>
</dbReference>
<dbReference type="RefSeq" id="WP_213519569.1">
    <property type="nucleotide sequence ID" value="NZ_BOSE01000011.1"/>
</dbReference>
<feature type="domain" description="Transglutaminase-like" evidence="3">
    <location>
        <begin position="513"/>
        <end position="592"/>
    </location>
</feature>
<reference evidence="4" key="1">
    <citation type="submission" date="2021-03" db="EMBL/GenBank/DDBJ databases">
        <title>Antimicrobial resistance genes in bacteria isolated from Japanese honey, and their potential for conferring macrolide and lincosamide resistance in the American foulbrood pathogen Paenibacillus larvae.</title>
        <authorList>
            <person name="Okamoto M."/>
            <person name="Kumagai M."/>
            <person name="Kanamori H."/>
            <person name="Takamatsu D."/>
        </authorList>
    </citation>
    <scope>NUCLEOTIDE SEQUENCE</scope>
    <source>
        <strain evidence="4">J40TS1</strain>
    </source>
</reference>
<dbReference type="Pfam" id="PF01841">
    <property type="entry name" value="Transglut_core"/>
    <property type="match status" value="1"/>
</dbReference>
<dbReference type="PANTHER" id="PTHR42736:SF1">
    <property type="entry name" value="PROTEIN-GLUTAMINE GAMMA-GLUTAMYLTRANSFERASE"/>
    <property type="match status" value="1"/>
</dbReference>
<dbReference type="EMBL" id="BOSE01000011">
    <property type="protein sequence ID" value="GIP18911.1"/>
    <property type="molecule type" value="Genomic_DNA"/>
</dbReference>
<dbReference type="InterPro" id="IPR038765">
    <property type="entry name" value="Papain-like_cys_pep_sf"/>
</dbReference>
<evidence type="ECO:0000259" key="3">
    <source>
        <dbReference type="SMART" id="SM00460"/>
    </source>
</evidence>
<feature type="region of interest" description="Disordered" evidence="1">
    <location>
        <begin position="847"/>
        <end position="870"/>
    </location>
</feature>
<dbReference type="InterPro" id="IPR002931">
    <property type="entry name" value="Transglutaminase-like"/>
</dbReference>
<dbReference type="SMART" id="SM00460">
    <property type="entry name" value="TGc"/>
    <property type="match status" value="1"/>
</dbReference>
<dbReference type="PANTHER" id="PTHR42736">
    <property type="entry name" value="PROTEIN-GLUTAMINE GAMMA-GLUTAMYLTRANSFERASE"/>
    <property type="match status" value="1"/>
</dbReference>
<dbReference type="AlphaFoldDB" id="A0A919YXA1"/>
<dbReference type="Gene3D" id="3.10.620.30">
    <property type="match status" value="1"/>
</dbReference>
<feature type="transmembrane region" description="Helical" evidence="2">
    <location>
        <begin position="65"/>
        <end position="84"/>
    </location>
</feature>